<dbReference type="EMBL" id="KN837120">
    <property type="protein sequence ID" value="KIJ43804.1"/>
    <property type="molecule type" value="Genomic_DNA"/>
</dbReference>
<feature type="compositionally biased region" description="Polar residues" evidence="2">
    <location>
        <begin position="372"/>
        <end position="404"/>
    </location>
</feature>
<dbReference type="Gene3D" id="2.40.70.10">
    <property type="entry name" value="Acid Proteases"/>
    <property type="match status" value="1"/>
</dbReference>
<name>A0A0C9VA09_SPHS4</name>
<keyword evidence="1" id="KW-0175">Coiled coil</keyword>
<accession>A0A0C9VA09</accession>
<evidence type="ECO:0000256" key="2">
    <source>
        <dbReference type="SAM" id="MobiDB-lite"/>
    </source>
</evidence>
<dbReference type="AlphaFoldDB" id="A0A0C9VA09"/>
<feature type="compositionally biased region" description="Basic and acidic residues" evidence="2">
    <location>
        <begin position="466"/>
        <end position="482"/>
    </location>
</feature>
<feature type="compositionally biased region" description="Polar residues" evidence="2">
    <location>
        <begin position="425"/>
        <end position="444"/>
    </location>
</feature>
<dbReference type="HOGENOM" id="CLU_012886_5_2_1"/>
<reference evidence="3 4" key="1">
    <citation type="submission" date="2014-06" db="EMBL/GenBank/DDBJ databases">
        <title>Evolutionary Origins and Diversification of the Mycorrhizal Mutualists.</title>
        <authorList>
            <consortium name="DOE Joint Genome Institute"/>
            <consortium name="Mycorrhizal Genomics Consortium"/>
            <person name="Kohler A."/>
            <person name="Kuo A."/>
            <person name="Nagy L.G."/>
            <person name="Floudas D."/>
            <person name="Copeland A."/>
            <person name="Barry K.W."/>
            <person name="Cichocki N."/>
            <person name="Veneault-Fourrey C."/>
            <person name="LaButti K."/>
            <person name="Lindquist E.A."/>
            <person name="Lipzen A."/>
            <person name="Lundell T."/>
            <person name="Morin E."/>
            <person name="Murat C."/>
            <person name="Riley R."/>
            <person name="Ohm R."/>
            <person name="Sun H."/>
            <person name="Tunlid A."/>
            <person name="Henrissat B."/>
            <person name="Grigoriev I.V."/>
            <person name="Hibbett D.S."/>
            <person name="Martin F."/>
        </authorList>
    </citation>
    <scope>NUCLEOTIDE SEQUENCE [LARGE SCALE GENOMIC DNA]</scope>
    <source>
        <strain evidence="3 4">SS14</strain>
    </source>
</reference>
<keyword evidence="4" id="KW-1185">Reference proteome</keyword>
<feature type="region of interest" description="Disordered" evidence="2">
    <location>
        <begin position="460"/>
        <end position="482"/>
    </location>
</feature>
<gene>
    <name evidence="3" type="ORF">M422DRAFT_252708</name>
</gene>
<protein>
    <recommendedName>
        <fullName evidence="5">Retrotransposon gag domain-containing protein</fullName>
    </recommendedName>
</protein>
<feature type="coiled-coil region" evidence="1">
    <location>
        <begin position="57"/>
        <end position="84"/>
    </location>
</feature>
<evidence type="ECO:0000313" key="3">
    <source>
        <dbReference type="EMBL" id="KIJ43804.1"/>
    </source>
</evidence>
<evidence type="ECO:0000256" key="1">
    <source>
        <dbReference type="SAM" id="Coils"/>
    </source>
</evidence>
<organism evidence="3 4">
    <name type="scientific">Sphaerobolus stellatus (strain SS14)</name>
    <dbReference type="NCBI Taxonomy" id="990650"/>
    <lineage>
        <taxon>Eukaryota</taxon>
        <taxon>Fungi</taxon>
        <taxon>Dikarya</taxon>
        <taxon>Basidiomycota</taxon>
        <taxon>Agaricomycotina</taxon>
        <taxon>Agaricomycetes</taxon>
        <taxon>Phallomycetidae</taxon>
        <taxon>Geastrales</taxon>
        <taxon>Sphaerobolaceae</taxon>
        <taxon>Sphaerobolus</taxon>
    </lineage>
</organism>
<evidence type="ECO:0000313" key="4">
    <source>
        <dbReference type="Proteomes" id="UP000054279"/>
    </source>
</evidence>
<dbReference type="Proteomes" id="UP000054279">
    <property type="component" value="Unassembled WGS sequence"/>
</dbReference>
<feature type="region of interest" description="Disordered" evidence="2">
    <location>
        <begin position="372"/>
        <end position="444"/>
    </location>
</feature>
<dbReference type="OrthoDB" id="7486164at2759"/>
<evidence type="ECO:0008006" key="5">
    <source>
        <dbReference type="Google" id="ProtNLM"/>
    </source>
</evidence>
<dbReference type="InterPro" id="IPR021109">
    <property type="entry name" value="Peptidase_aspartic_dom_sf"/>
</dbReference>
<dbReference type="CDD" id="cd00303">
    <property type="entry name" value="retropepsin_like"/>
    <property type="match status" value="1"/>
</dbReference>
<proteinExistence type="predicted"/>
<sequence length="702" mass="79286">MRENQSIDMNALREEIKEIISATIKEKLCSDADSVTTVSQAMTALDANAQYWSDLSNKAARHGHRALELQLKMAEEKVNILLHEEAPEEALLEAAQEILESVNNPSREYGVNSIHEAHIARPEADAPLPQQSTPALSMTAQLDGAVVNNTSEYDGIQQMVRQAIQNASHEAKLEKSFQAKASVKMGNPPTYSGEHNLEKFENWVVSVLCFMSMYNLLGPQVGKVQLQFLEWFDQEIKHWDLESVIMGLQKWFMPTLSMNKVTVNYDTIMQGSMTVQQHHQELSKLAKQMIELPDVYSYRRRFMNALKPGIREQVLRKGFTPEFSSVDELVDEAVMFDNAKCYTSDYNSNHGSSYLQKAAAVEHSCAQHITNQNKGSMNQNAGSSKQHKSGNNPVQRHPTTQLLSTGGGNVRVNPTYSKNPVKPGNTVNKPTQSNPIRTALKTNNTVDRRVAGARIEEVILEEFDENAPHPEEQQDWEDQPKEDDQQYHFDDEEYETRSIDNEVVRVNAVIKDSGYNDHCRLYGIRVWEAETDLRVSAVVQTGEKEQPVYDHQARRKAQPLPTRGKENETISVFWDISGTKAHCLLDTKKLPKFELEKPVILQLACVGSKSTVQHGLTAKILLSNEKYDEYFDSANVNYYDIILGTPFLCWFEILLDFNNNCVKLGKLSFPNRFGNIAPTEADKNENSLLKEKPKALPAPTSK</sequence>